<evidence type="ECO:0000313" key="6">
    <source>
        <dbReference type="Proteomes" id="UP000030512"/>
    </source>
</evidence>
<reference evidence="5 6" key="1">
    <citation type="journal article" date="2015" name="Environ. Microbiol.">
        <title>Methane oxidation coupled to nitrate reduction under hypoxia by the Gammaproteobacterium Methylomonas denitrificans, sp. nov. type strain FJG1.</title>
        <authorList>
            <person name="Kits K.D."/>
            <person name="Klotz M.G."/>
            <person name="Stein L.Y."/>
        </authorList>
    </citation>
    <scope>NUCLEOTIDE SEQUENCE [LARGE SCALE GENOMIC DNA]</scope>
    <source>
        <strain evidence="5 6">FJG1</strain>
    </source>
</reference>
<dbReference type="AlphaFoldDB" id="A0A126T8H0"/>
<dbReference type="Gene3D" id="3.90.550.10">
    <property type="entry name" value="Spore Coat Polysaccharide Biosynthesis Protein SpsA, Chain A"/>
    <property type="match status" value="1"/>
</dbReference>
<sequence>MTNKAMNSTTPKVTVIILNWNGKQDTLQCLESVKQLKYSNFEIILVDNDSTDDSVDAISEQYSDIIILNTGKNLGYAGGNNAGIRYALKRGTDFIFLLNNDAFVSEDLLHALTTGAEKLPPKSILGAKIYFYDKPNTLWFNGGRWKKETNSFEHIGYNLLDSTEFNHQIEVDYISGCALFARAESFNDIGLLDENFFLYYEETDWCYRARARGYKCVLIPEAKVWHKASSSLGADSPQVKYFLTRNKLLWAKKHLTFSARIDLHKESIKTLVNILLPPFVWINKDLPIAKRALWCFSSWVKTVKRNIQSPLNKATLRGLLDFYLGRLGECPEYIRLLRA</sequence>
<dbReference type="Proteomes" id="UP000030512">
    <property type="component" value="Chromosome"/>
</dbReference>
<dbReference type="InterPro" id="IPR001173">
    <property type="entry name" value="Glyco_trans_2-like"/>
</dbReference>
<dbReference type="CDD" id="cd04186">
    <property type="entry name" value="GT_2_like_c"/>
    <property type="match status" value="1"/>
</dbReference>
<dbReference type="Pfam" id="PF00535">
    <property type="entry name" value="Glycos_transf_2"/>
    <property type="match status" value="1"/>
</dbReference>
<protein>
    <recommendedName>
        <fullName evidence="4">Glycosyltransferase 2-like domain-containing protein</fullName>
    </recommendedName>
</protein>
<dbReference type="OrthoDB" id="9771846at2"/>
<comment type="similarity">
    <text evidence="1">Belongs to the glycosyltransferase 2 family.</text>
</comment>
<dbReference type="GO" id="GO:0016757">
    <property type="term" value="F:glycosyltransferase activity"/>
    <property type="evidence" value="ECO:0007669"/>
    <property type="project" value="UniProtKB-KW"/>
</dbReference>
<dbReference type="SUPFAM" id="SSF53448">
    <property type="entry name" value="Nucleotide-diphospho-sugar transferases"/>
    <property type="match status" value="1"/>
</dbReference>
<dbReference type="EMBL" id="CP014476">
    <property type="protein sequence ID" value="AMK78377.1"/>
    <property type="molecule type" value="Genomic_DNA"/>
</dbReference>
<keyword evidence="3" id="KW-0808">Transferase</keyword>
<evidence type="ECO:0000313" key="5">
    <source>
        <dbReference type="EMBL" id="AMK78377.1"/>
    </source>
</evidence>
<dbReference type="PANTHER" id="PTHR43179:SF12">
    <property type="entry name" value="GALACTOFURANOSYLTRANSFERASE GLFT2"/>
    <property type="match status" value="1"/>
</dbReference>
<proteinExistence type="inferred from homology"/>
<evidence type="ECO:0000256" key="1">
    <source>
        <dbReference type="ARBA" id="ARBA00006739"/>
    </source>
</evidence>
<dbReference type="PANTHER" id="PTHR43179">
    <property type="entry name" value="RHAMNOSYLTRANSFERASE WBBL"/>
    <property type="match status" value="1"/>
</dbReference>
<accession>A0A126T8H0</accession>
<keyword evidence="6" id="KW-1185">Reference proteome</keyword>
<evidence type="ECO:0000259" key="4">
    <source>
        <dbReference type="Pfam" id="PF00535"/>
    </source>
</evidence>
<gene>
    <name evidence="5" type="ORF">JT25_018095</name>
</gene>
<dbReference type="KEGG" id="mdn:JT25_018095"/>
<dbReference type="RefSeq" id="WP_052141960.1">
    <property type="nucleotide sequence ID" value="NZ_CP014476.1"/>
</dbReference>
<keyword evidence="2" id="KW-0328">Glycosyltransferase</keyword>
<evidence type="ECO:0000256" key="2">
    <source>
        <dbReference type="ARBA" id="ARBA00022676"/>
    </source>
</evidence>
<dbReference type="STRING" id="1538553.JT25_018095"/>
<organism evidence="5 6">
    <name type="scientific">Methylomonas denitrificans</name>
    <dbReference type="NCBI Taxonomy" id="1538553"/>
    <lineage>
        <taxon>Bacteria</taxon>
        <taxon>Pseudomonadati</taxon>
        <taxon>Pseudomonadota</taxon>
        <taxon>Gammaproteobacteria</taxon>
        <taxon>Methylococcales</taxon>
        <taxon>Methylococcaceae</taxon>
        <taxon>Methylomonas</taxon>
    </lineage>
</organism>
<dbReference type="InterPro" id="IPR029044">
    <property type="entry name" value="Nucleotide-diphossugar_trans"/>
</dbReference>
<feature type="domain" description="Glycosyltransferase 2-like" evidence="4">
    <location>
        <begin position="14"/>
        <end position="154"/>
    </location>
</feature>
<evidence type="ECO:0000256" key="3">
    <source>
        <dbReference type="ARBA" id="ARBA00022679"/>
    </source>
</evidence>
<name>A0A126T8H0_9GAMM</name>